<organism evidence="12 13">
    <name type="scientific">Dispira parvispora</name>
    <dbReference type="NCBI Taxonomy" id="1520584"/>
    <lineage>
        <taxon>Eukaryota</taxon>
        <taxon>Fungi</taxon>
        <taxon>Fungi incertae sedis</taxon>
        <taxon>Zoopagomycota</taxon>
        <taxon>Kickxellomycotina</taxon>
        <taxon>Dimargaritomycetes</taxon>
        <taxon>Dimargaritales</taxon>
        <taxon>Dimargaritaceae</taxon>
        <taxon>Dispira</taxon>
    </lineage>
</organism>
<name>A0A9W8AK72_9FUNG</name>
<dbReference type="OrthoDB" id="332281at2759"/>
<evidence type="ECO:0000256" key="2">
    <source>
        <dbReference type="ARBA" id="ARBA00007603"/>
    </source>
</evidence>
<evidence type="ECO:0000259" key="10">
    <source>
        <dbReference type="Pfam" id="PF06148"/>
    </source>
</evidence>
<comment type="similarity">
    <text evidence="2">Belongs to the COG2 family.</text>
</comment>
<evidence type="ECO:0000256" key="6">
    <source>
        <dbReference type="ARBA" id="ARBA00023034"/>
    </source>
</evidence>
<dbReference type="AlphaFoldDB" id="A0A9W8AK72"/>
<feature type="domain" description="COG complex component COG2 C-terminal" evidence="11">
    <location>
        <begin position="507"/>
        <end position="612"/>
    </location>
</feature>
<keyword evidence="5" id="KW-0653">Protein transport</keyword>
<dbReference type="Pfam" id="PF06148">
    <property type="entry name" value="COG2_N"/>
    <property type="match status" value="1"/>
</dbReference>
<keyword evidence="4" id="KW-0813">Transport</keyword>
<evidence type="ECO:0000313" key="12">
    <source>
        <dbReference type="EMBL" id="KAJ1955323.1"/>
    </source>
</evidence>
<feature type="non-terminal residue" evidence="12">
    <location>
        <position position="693"/>
    </location>
</feature>
<dbReference type="InterPro" id="IPR009316">
    <property type="entry name" value="COG2"/>
</dbReference>
<feature type="region of interest" description="Disordered" evidence="9">
    <location>
        <begin position="162"/>
        <end position="217"/>
    </location>
</feature>
<dbReference type="PANTHER" id="PTHR12961">
    <property type="entry name" value="CONSERVED OLIGOMERIC GOLGI COMPLEX COMPONENT 2"/>
    <property type="match status" value="1"/>
</dbReference>
<dbReference type="EMBL" id="JANBPY010002364">
    <property type="protein sequence ID" value="KAJ1955323.1"/>
    <property type="molecule type" value="Genomic_DNA"/>
</dbReference>
<evidence type="ECO:0000259" key="11">
    <source>
        <dbReference type="Pfam" id="PF12022"/>
    </source>
</evidence>
<evidence type="ECO:0000256" key="8">
    <source>
        <dbReference type="ARBA" id="ARBA00031344"/>
    </source>
</evidence>
<dbReference type="GO" id="GO:0006891">
    <property type="term" value="P:intra-Golgi vesicle-mediated transport"/>
    <property type="evidence" value="ECO:0007669"/>
    <property type="project" value="TreeGrafter"/>
</dbReference>
<dbReference type="PANTHER" id="PTHR12961:SF0">
    <property type="entry name" value="CONSERVED OLIGOMERIC GOLGI COMPLEX SUBUNIT 2"/>
    <property type="match status" value="1"/>
</dbReference>
<accession>A0A9W8AK72</accession>
<keyword evidence="7" id="KW-0472">Membrane</keyword>
<dbReference type="GO" id="GO:0007030">
    <property type="term" value="P:Golgi organization"/>
    <property type="evidence" value="ECO:0007669"/>
    <property type="project" value="InterPro"/>
</dbReference>
<evidence type="ECO:0000256" key="7">
    <source>
        <dbReference type="ARBA" id="ARBA00023136"/>
    </source>
</evidence>
<dbReference type="InterPro" id="IPR024602">
    <property type="entry name" value="COG_su2_N"/>
</dbReference>
<keyword evidence="6" id="KW-0333">Golgi apparatus</keyword>
<sequence>MASASTSSSAIHSSSRALSSTGGTTPTVGSRFPRPFVFSEYVVQRPQYGLKDFLDELSSHEAYLGNELVALVNQEYPSFIELVKGLQGVREGLHPLEEKSQETCSPLNDIRTQLDQCLRQLERGLARRTAIRDQRQTLQRMLQVAQTVEQVESWVKSLTTATTAPHHEASAASPTFTPSPMARSLTDNKVSPRIGLPKARLASPSKPRPSSTALAGDYGHNQHLKHLERIALESSRLLYLIKRCPDTPLIKQWSTRGAEIQLTLETYLQTALDAVLKRIRDIPLDFSAARFNDDILMQRSASQSTMASPGIAKCEEPSGTLWLVPDRPSPYSVDIETRLIQCLRIYMVIDRLSLAQQQITATLVDPVLKNSLKRRSRTTPDTADSSRNESMLLHSATLSEDTLNELLASLNGTLQRVVVHLWPLQDLVTRQMEGVTLDLFTSAIWPVVVRSLETQWLDILNNPGVPVYFQRAYKLTLQFLDRLITMFLPTDQLQAFQQSKLYSEFTKQWQLSAYFTLCAKDITDDLKQSWRDIENLRILRGPGHHLPESVPMIGKDMLVEPVFQFTPSKALWQALRACSDEQVYIAKLAGKFWRLQTQCLQEYTRWLVQLLGPLPKAVTLPTDGKPNSIQIRKMYDAIAQSAGPMDYWDSAQALIRDLPLTTLHPGASGLPTPSAPRDLLDALVRLSYDVRLI</sequence>
<reference evidence="12" key="1">
    <citation type="submission" date="2022-07" db="EMBL/GenBank/DDBJ databases">
        <title>Phylogenomic reconstructions and comparative analyses of Kickxellomycotina fungi.</title>
        <authorList>
            <person name="Reynolds N.K."/>
            <person name="Stajich J.E."/>
            <person name="Barry K."/>
            <person name="Grigoriev I.V."/>
            <person name="Crous P."/>
            <person name="Smith M.E."/>
        </authorList>
    </citation>
    <scope>NUCLEOTIDE SEQUENCE</scope>
    <source>
        <strain evidence="12">RSA 1196</strain>
    </source>
</reference>
<protein>
    <recommendedName>
        <fullName evidence="3">Conserved oligomeric Golgi complex subunit 2</fullName>
    </recommendedName>
    <alternativeName>
        <fullName evidence="8">Component of oligomeric Golgi complex 2</fullName>
    </alternativeName>
</protein>
<evidence type="ECO:0000313" key="13">
    <source>
        <dbReference type="Proteomes" id="UP001150925"/>
    </source>
</evidence>
<feature type="domain" description="Conserved oligomeric Golgi complex subunit 2 N-terminal" evidence="10">
    <location>
        <begin position="36"/>
        <end position="95"/>
    </location>
</feature>
<feature type="region of interest" description="Disordered" evidence="9">
    <location>
        <begin position="1"/>
        <end position="26"/>
    </location>
</feature>
<dbReference type="GO" id="GO:0015031">
    <property type="term" value="P:protein transport"/>
    <property type="evidence" value="ECO:0007669"/>
    <property type="project" value="UniProtKB-KW"/>
</dbReference>
<comment type="subcellular location">
    <subcellularLocation>
        <location evidence="1">Golgi apparatus membrane</location>
        <topology evidence="1">Peripheral membrane protein</topology>
    </subcellularLocation>
</comment>
<proteinExistence type="inferred from homology"/>
<dbReference type="Pfam" id="PF12022">
    <property type="entry name" value="COG2_C"/>
    <property type="match status" value="1"/>
</dbReference>
<evidence type="ECO:0000256" key="3">
    <source>
        <dbReference type="ARBA" id="ARBA00020977"/>
    </source>
</evidence>
<dbReference type="Proteomes" id="UP001150925">
    <property type="component" value="Unassembled WGS sequence"/>
</dbReference>
<keyword evidence="13" id="KW-1185">Reference proteome</keyword>
<dbReference type="InterPro" id="IPR024603">
    <property type="entry name" value="COG_complex_COG2_C"/>
</dbReference>
<evidence type="ECO:0000256" key="9">
    <source>
        <dbReference type="SAM" id="MobiDB-lite"/>
    </source>
</evidence>
<dbReference type="GO" id="GO:0000139">
    <property type="term" value="C:Golgi membrane"/>
    <property type="evidence" value="ECO:0007669"/>
    <property type="project" value="UniProtKB-SubCell"/>
</dbReference>
<gene>
    <name evidence="12" type="ORF">IWQ62_005556</name>
</gene>
<comment type="caution">
    <text evidence="12">The sequence shown here is derived from an EMBL/GenBank/DDBJ whole genome shotgun (WGS) entry which is preliminary data.</text>
</comment>
<evidence type="ECO:0000256" key="1">
    <source>
        <dbReference type="ARBA" id="ARBA00004395"/>
    </source>
</evidence>
<dbReference type="GO" id="GO:0017119">
    <property type="term" value="C:Golgi transport complex"/>
    <property type="evidence" value="ECO:0007669"/>
    <property type="project" value="TreeGrafter"/>
</dbReference>
<evidence type="ECO:0000256" key="4">
    <source>
        <dbReference type="ARBA" id="ARBA00022448"/>
    </source>
</evidence>
<evidence type="ECO:0000256" key="5">
    <source>
        <dbReference type="ARBA" id="ARBA00022927"/>
    </source>
</evidence>